<protein>
    <submittedName>
        <fullName evidence="1">Uncharacterized protein</fullName>
    </submittedName>
</protein>
<dbReference type="EMBL" id="FPHE01000135">
    <property type="protein sequence ID" value="SFV64797.1"/>
    <property type="molecule type" value="Genomic_DNA"/>
</dbReference>
<gene>
    <name evidence="1" type="ORF">MNB_SV-12-128</name>
</gene>
<dbReference type="AlphaFoldDB" id="A0A1W1CGF0"/>
<reference evidence="1" key="1">
    <citation type="submission" date="2016-10" db="EMBL/GenBank/DDBJ databases">
        <authorList>
            <person name="de Groot N.N."/>
        </authorList>
    </citation>
    <scope>NUCLEOTIDE SEQUENCE</scope>
</reference>
<name>A0A1W1CGF0_9ZZZZ</name>
<evidence type="ECO:0000313" key="1">
    <source>
        <dbReference type="EMBL" id="SFV64797.1"/>
    </source>
</evidence>
<organism evidence="1">
    <name type="scientific">hydrothermal vent metagenome</name>
    <dbReference type="NCBI Taxonomy" id="652676"/>
    <lineage>
        <taxon>unclassified sequences</taxon>
        <taxon>metagenomes</taxon>
        <taxon>ecological metagenomes</taxon>
    </lineage>
</organism>
<proteinExistence type="predicted"/>
<accession>A0A1W1CGF0</accession>
<sequence>MPKKRIEEIKSAIVKSDILSKDEKSQSIKHLEEWIVEDKAFGLLYDELLEVNEIFKEIFKELGFI</sequence>